<dbReference type="InterPro" id="IPR002888">
    <property type="entry name" value="2Fe-2S-bd"/>
</dbReference>
<dbReference type="InterPro" id="IPR052914">
    <property type="entry name" value="Aldehyde_Oxdr_Iron-Sulfur"/>
</dbReference>
<dbReference type="InterPro" id="IPR036010">
    <property type="entry name" value="2Fe-2S_ferredoxin-like_sf"/>
</dbReference>
<keyword evidence="3" id="KW-0408">Iron</keyword>
<gene>
    <name evidence="6" type="ORF">LzC2_02830</name>
</gene>
<dbReference type="CDD" id="cd00207">
    <property type="entry name" value="fer2"/>
    <property type="match status" value="1"/>
</dbReference>
<evidence type="ECO:0000259" key="5">
    <source>
        <dbReference type="PROSITE" id="PS51085"/>
    </source>
</evidence>
<keyword evidence="1" id="KW-0479">Metal-binding</keyword>
<dbReference type="EMBL" id="WTPX01000005">
    <property type="protein sequence ID" value="NNJ24231.1"/>
    <property type="molecule type" value="Genomic_DNA"/>
</dbReference>
<feature type="compositionally biased region" description="Basic and acidic residues" evidence="4">
    <location>
        <begin position="258"/>
        <end position="267"/>
    </location>
</feature>
<dbReference type="SUPFAM" id="SSF54292">
    <property type="entry name" value="2Fe-2S ferredoxin-like"/>
    <property type="match status" value="1"/>
</dbReference>
<dbReference type="InterPro" id="IPR006058">
    <property type="entry name" value="2Fe2S_fd_BS"/>
</dbReference>
<proteinExistence type="predicted"/>
<accession>A0ABX1V9V8</accession>
<keyword evidence="2" id="KW-0560">Oxidoreductase</keyword>
<evidence type="ECO:0000256" key="3">
    <source>
        <dbReference type="ARBA" id="ARBA00023004"/>
    </source>
</evidence>
<dbReference type="RefSeq" id="WP_171182950.1">
    <property type="nucleotide sequence ID" value="NZ_WTPX01000005.1"/>
</dbReference>
<sequence>MPPPARSSAPAGRHPDLPPCCEGDGSLKTEPVSGVSRRTFLGSAPAGAALAGVAAGAGAAASDSPETSEKDAAAVELTLNGEARSESFDPRVTLVDLLRERIGLTGTKKGCDHGACGSCTVHIERPGDEGPSRQLACLTFAATLDGAKVTTIEGLPASVGKGGEELHPLQEAFLRCDAYQCGYCTPGQIMSGAALLREDSAGGGHANSREQVREWMSGNLCRCGAYPNIVSAVRQTAGEEPEADPSADVKILSAADAASDRDEQGRN</sequence>
<dbReference type="PROSITE" id="PS00197">
    <property type="entry name" value="2FE2S_FER_1"/>
    <property type="match status" value="1"/>
</dbReference>
<dbReference type="PANTHER" id="PTHR45331:SF2">
    <property type="entry name" value="OXIDOREDUCTASE WITH IRON-SULFUR SUBUNIT"/>
    <property type="match status" value="1"/>
</dbReference>
<dbReference type="InterPro" id="IPR006311">
    <property type="entry name" value="TAT_signal"/>
</dbReference>
<dbReference type="Gene3D" id="3.10.20.30">
    <property type="match status" value="1"/>
</dbReference>
<dbReference type="Proteomes" id="UP000609651">
    <property type="component" value="Unassembled WGS sequence"/>
</dbReference>
<dbReference type="InterPro" id="IPR036884">
    <property type="entry name" value="2Fe-2S-bd_dom_sf"/>
</dbReference>
<protein>
    <recommendedName>
        <fullName evidence="5">2Fe-2S ferredoxin-type domain-containing protein</fullName>
    </recommendedName>
</protein>
<evidence type="ECO:0000313" key="6">
    <source>
        <dbReference type="EMBL" id="NNJ24231.1"/>
    </source>
</evidence>
<dbReference type="PROSITE" id="PS51318">
    <property type="entry name" value="TAT"/>
    <property type="match status" value="1"/>
</dbReference>
<name>A0ABX1V9V8_9PLAN</name>
<feature type="domain" description="2Fe-2S ferredoxin-type" evidence="5">
    <location>
        <begin position="73"/>
        <end position="155"/>
    </location>
</feature>
<feature type="region of interest" description="Disordered" evidence="4">
    <location>
        <begin position="236"/>
        <end position="267"/>
    </location>
</feature>
<dbReference type="SUPFAM" id="SSF47741">
    <property type="entry name" value="CO dehydrogenase ISP C-domain like"/>
    <property type="match status" value="1"/>
</dbReference>
<dbReference type="Pfam" id="PF01799">
    <property type="entry name" value="Fer2_2"/>
    <property type="match status" value="1"/>
</dbReference>
<dbReference type="InterPro" id="IPR001041">
    <property type="entry name" value="2Fe-2S_ferredoxin-type"/>
</dbReference>
<feature type="region of interest" description="Disordered" evidence="4">
    <location>
        <begin position="1"/>
        <end position="32"/>
    </location>
</feature>
<reference evidence="6 7" key="1">
    <citation type="journal article" date="2020" name="Syst. Appl. Microbiol.">
        <title>Alienimonas chondri sp. nov., a novel planctomycete isolated from the biofilm of the red alga Chondrus crispus.</title>
        <authorList>
            <person name="Vitorino I."/>
            <person name="Albuquerque L."/>
            <person name="Wiegand S."/>
            <person name="Kallscheuer N."/>
            <person name="da Costa M.S."/>
            <person name="Lobo-da-Cunha A."/>
            <person name="Jogler C."/>
            <person name="Lage O.M."/>
        </authorList>
    </citation>
    <scope>NUCLEOTIDE SEQUENCE [LARGE SCALE GENOMIC DNA]</scope>
    <source>
        <strain evidence="6 7">LzC2</strain>
    </source>
</reference>
<dbReference type="PANTHER" id="PTHR45331">
    <property type="entry name" value="OXIDOREDUCTASE, IRON-SULPHUR BINDING SUBUNIT-RELATED-RELATED"/>
    <property type="match status" value="1"/>
</dbReference>
<organism evidence="6 7">
    <name type="scientific">Alienimonas chondri</name>
    <dbReference type="NCBI Taxonomy" id="2681879"/>
    <lineage>
        <taxon>Bacteria</taxon>
        <taxon>Pseudomonadati</taxon>
        <taxon>Planctomycetota</taxon>
        <taxon>Planctomycetia</taxon>
        <taxon>Planctomycetales</taxon>
        <taxon>Planctomycetaceae</taxon>
        <taxon>Alienimonas</taxon>
    </lineage>
</organism>
<evidence type="ECO:0000313" key="7">
    <source>
        <dbReference type="Proteomes" id="UP000609651"/>
    </source>
</evidence>
<evidence type="ECO:0000256" key="1">
    <source>
        <dbReference type="ARBA" id="ARBA00022723"/>
    </source>
</evidence>
<evidence type="ECO:0000256" key="4">
    <source>
        <dbReference type="SAM" id="MobiDB-lite"/>
    </source>
</evidence>
<dbReference type="PROSITE" id="PS51085">
    <property type="entry name" value="2FE2S_FER_2"/>
    <property type="match status" value="1"/>
</dbReference>
<dbReference type="InterPro" id="IPR012675">
    <property type="entry name" value="Beta-grasp_dom_sf"/>
</dbReference>
<keyword evidence="7" id="KW-1185">Reference proteome</keyword>
<feature type="compositionally biased region" description="Low complexity" evidence="4">
    <location>
        <begin position="1"/>
        <end position="12"/>
    </location>
</feature>
<comment type="caution">
    <text evidence="6">The sequence shown here is derived from an EMBL/GenBank/DDBJ whole genome shotgun (WGS) entry which is preliminary data.</text>
</comment>
<evidence type="ECO:0000256" key="2">
    <source>
        <dbReference type="ARBA" id="ARBA00023002"/>
    </source>
</evidence>
<dbReference type="Pfam" id="PF00111">
    <property type="entry name" value="Fer2"/>
    <property type="match status" value="1"/>
</dbReference>
<dbReference type="Gene3D" id="1.10.150.120">
    <property type="entry name" value="[2Fe-2S]-binding domain"/>
    <property type="match status" value="1"/>
</dbReference>